<dbReference type="AlphaFoldDB" id="A0AAP0QB33"/>
<feature type="region of interest" description="Disordered" evidence="6">
    <location>
        <begin position="1"/>
        <end position="103"/>
    </location>
</feature>
<dbReference type="InterPro" id="IPR051442">
    <property type="entry name" value="B3_domain"/>
</dbReference>
<dbReference type="Gene3D" id="2.40.330.10">
    <property type="entry name" value="DNA-binding pseudobarrel domain"/>
    <property type="match status" value="1"/>
</dbReference>
<feature type="compositionally biased region" description="Low complexity" evidence="6">
    <location>
        <begin position="26"/>
        <end position="42"/>
    </location>
</feature>
<protein>
    <recommendedName>
        <fullName evidence="9">B3 domain-containing protein</fullName>
    </recommendedName>
</protein>
<dbReference type="Proteomes" id="UP001428341">
    <property type="component" value="Unassembled WGS sequence"/>
</dbReference>
<evidence type="ECO:0000256" key="2">
    <source>
        <dbReference type="ARBA" id="ARBA00023015"/>
    </source>
</evidence>
<keyword evidence="3" id="KW-0238">DNA-binding</keyword>
<dbReference type="PANTHER" id="PTHR34269:SF11">
    <property type="entry name" value="B3 DOMAIN PROTEIN"/>
    <property type="match status" value="1"/>
</dbReference>
<dbReference type="InterPro" id="IPR003340">
    <property type="entry name" value="B3_DNA-bd"/>
</dbReference>
<evidence type="ECO:0000256" key="1">
    <source>
        <dbReference type="ARBA" id="ARBA00004123"/>
    </source>
</evidence>
<keyword evidence="2" id="KW-0805">Transcription regulation</keyword>
<feature type="compositionally biased region" description="Polar residues" evidence="6">
    <location>
        <begin position="65"/>
        <end position="74"/>
    </location>
</feature>
<comment type="caution">
    <text evidence="7">The sequence shown here is derived from an EMBL/GenBank/DDBJ whole genome shotgun (WGS) entry which is preliminary data.</text>
</comment>
<organism evidence="7 8">
    <name type="scientific">Citrus x changshan-huyou</name>
    <dbReference type="NCBI Taxonomy" id="2935761"/>
    <lineage>
        <taxon>Eukaryota</taxon>
        <taxon>Viridiplantae</taxon>
        <taxon>Streptophyta</taxon>
        <taxon>Embryophyta</taxon>
        <taxon>Tracheophyta</taxon>
        <taxon>Spermatophyta</taxon>
        <taxon>Magnoliopsida</taxon>
        <taxon>eudicotyledons</taxon>
        <taxon>Gunneridae</taxon>
        <taxon>Pentapetalae</taxon>
        <taxon>rosids</taxon>
        <taxon>malvids</taxon>
        <taxon>Sapindales</taxon>
        <taxon>Rutaceae</taxon>
        <taxon>Aurantioideae</taxon>
        <taxon>Citrus</taxon>
    </lineage>
</organism>
<sequence>MGMPQKPIGVISQPQKKEPVKNQPESNYNIDNGSNNISSSSVVDDHDHDDGGFSSAGSRILISVMSRSTPSQEPMSRCSKFNKKRKLVQQVHQESSKKRTRKRDHSIVIINNDNSNEISTKLSLRDETWPTKEDTTQAYIPAEDMMRNQMLAYNIGLMKYYRPGEEEHESRIGVSTKLDLFTYPWSITKILTRSDLGHLSRLLVQTRLAERYVMPFLDEASRSEVIGNPEGLRVSVWDCDTNSMHRLVFKKWATSNSYVLINHWTADFVRRRELAAGDEIGMCWDSFYSRFNFSVLKRAPAPTIIVQDHADVAAS</sequence>
<dbReference type="PANTHER" id="PTHR34269">
    <property type="entry name" value="TRANSCRIPTION FACTOR B3-DOMAIN FAMILY-RELATED"/>
    <property type="match status" value="1"/>
</dbReference>
<evidence type="ECO:0008006" key="9">
    <source>
        <dbReference type="Google" id="ProtNLM"/>
    </source>
</evidence>
<dbReference type="GO" id="GO:0005634">
    <property type="term" value="C:nucleus"/>
    <property type="evidence" value="ECO:0007669"/>
    <property type="project" value="UniProtKB-SubCell"/>
</dbReference>
<name>A0AAP0QB33_9ROSI</name>
<dbReference type="SUPFAM" id="SSF101936">
    <property type="entry name" value="DNA-binding pseudobarrel domain"/>
    <property type="match status" value="1"/>
</dbReference>
<keyword evidence="8" id="KW-1185">Reference proteome</keyword>
<accession>A0AAP0QB33</accession>
<evidence type="ECO:0000256" key="5">
    <source>
        <dbReference type="ARBA" id="ARBA00023242"/>
    </source>
</evidence>
<dbReference type="GO" id="GO:0003677">
    <property type="term" value="F:DNA binding"/>
    <property type="evidence" value="ECO:0007669"/>
    <property type="project" value="UniProtKB-KW"/>
</dbReference>
<dbReference type="InterPro" id="IPR015300">
    <property type="entry name" value="DNA-bd_pseudobarrel_sf"/>
</dbReference>
<evidence type="ECO:0000256" key="3">
    <source>
        <dbReference type="ARBA" id="ARBA00023125"/>
    </source>
</evidence>
<proteinExistence type="predicted"/>
<reference evidence="7 8" key="1">
    <citation type="submission" date="2024-05" db="EMBL/GenBank/DDBJ databases">
        <title>Haplotype-resolved chromosome-level genome assembly of Huyou (Citrus changshanensis).</title>
        <authorList>
            <person name="Miao C."/>
            <person name="Chen W."/>
            <person name="Wu Y."/>
            <person name="Wang L."/>
            <person name="Zhao S."/>
            <person name="Grierson D."/>
            <person name="Xu C."/>
            <person name="Chen K."/>
        </authorList>
    </citation>
    <scope>NUCLEOTIDE SEQUENCE [LARGE SCALE GENOMIC DNA]</scope>
    <source>
        <strain evidence="7">01-14</strain>
        <tissue evidence="7">Leaf</tissue>
    </source>
</reference>
<evidence type="ECO:0000313" key="8">
    <source>
        <dbReference type="Proteomes" id="UP001428341"/>
    </source>
</evidence>
<comment type="subcellular location">
    <subcellularLocation>
        <location evidence="1">Nucleus</location>
    </subcellularLocation>
</comment>
<dbReference type="EMBL" id="JBCGBO010000024">
    <property type="protein sequence ID" value="KAK9181833.1"/>
    <property type="molecule type" value="Genomic_DNA"/>
</dbReference>
<keyword evidence="4" id="KW-0804">Transcription</keyword>
<keyword evidence="5" id="KW-0539">Nucleus</keyword>
<evidence type="ECO:0000256" key="6">
    <source>
        <dbReference type="SAM" id="MobiDB-lite"/>
    </source>
</evidence>
<evidence type="ECO:0000256" key="4">
    <source>
        <dbReference type="ARBA" id="ARBA00023163"/>
    </source>
</evidence>
<evidence type="ECO:0000313" key="7">
    <source>
        <dbReference type="EMBL" id="KAK9181833.1"/>
    </source>
</evidence>
<gene>
    <name evidence="7" type="ORF">WN944_024973</name>
</gene>
<dbReference type="CDD" id="cd10017">
    <property type="entry name" value="B3_DNA"/>
    <property type="match status" value="1"/>
</dbReference>